<reference evidence="1 2" key="1">
    <citation type="submission" date="2015-01" db="EMBL/GenBank/DDBJ databases">
        <title>Genome of allotetraploid Gossypium barbadense reveals genomic plasticity and fiber elongation in cotton evolution.</title>
        <authorList>
            <person name="Chen X."/>
            <person name="Liu X."/>
            <person name="Zhao B."/>
            <person name="Zheng H."/>
            <person name="Hu Y."/>
            <person name="Lu G."/>
            <person name="Yang C."/>
            <person name="Chen J."/>
            <person name="Shan C."/>
            <person name="Zhang L."/>
            <person name="Zhou Y."/>
            <person name="Wang L."/>
            <person name="Guo W."/>
            <person name="Bai Y."/>
            <person name="Ruan J."/>
            <person name="Shangguan X."/>
            <person name="Mao Y."/>
            <person name="Jiang J."/>
            <person name="Zhu Y."/>
            <person name="Lei J."/>
            <person name="Kang H."/>
            <person name="Chen S."/>
            <person name="He X."/>
            <person name="Wang R."/>
            <person name="Wang Y."/>
            <person name="Chen J."/>
            <person name="Wang L."/>
            <person name="Yu S."/>
            <person name="Wang B."/>
            <person name="Wei J."/>
            <person name="Song S."/>
            <person name="Lu X."/>
            <person name="Gao Z."/>
            <person name="Gu W."/>
            <person name="Deng X."/>
            <person name="Ma D."/>
            <person name="Wang S."/>
            <person name="Liang W."/>
            <person name="Fang L."/>
            <person name="Cai C."/>
            <person name="Zhu X."/>
            <person name="Zhou B."/>
            <person name="Zhang Y."/>
            <person name="Chen Z."/>
            <person name="Xu S."/>
            <person name="Zhu R."/>
            <person name="Wang S."/>
            <person name="Zhang T."/>
            <person name="Zhao G."/>
        </authorList>
    </citation>
    <scope>NUCLEOTIDE SEQUENCE [LARGE SCALE GENOMIC DNA]</scope>
    <source>
        <strain evidence="2">cv. Xinhai21</strain>
        <tissue evidence="1">Leaf</tissue>
    </source>
</reference>
<dbReference type="EMBL" id="KZ669324">
    <property type="protein sequence ID" value="PPR85619.1"/>
    <property type="molecule type" value="Genomic_DNA"/>
</dbReference>
<gene>
    <name evidence="1" type="ORF">GOBAR_AA35073</name>
</gene>
<dbReference type="AlphaFoldDB" id="A0A2P5W3J3"/>
<protein>
    <submittedName>
        <fullName evidence="1">Uncharacterized protein</fullName>
    </submittedName>
</protein>
<sequence>MTFAADPGKKLTSPHEDRSKISGLFFLEVVWGEMEEVPDVAVDGYQRAVVRGFVASVIGEINEDGTHKFGVKMELDGAKLTLPVEDGRVNFNFGEVDGYGGNLGDHDATKGVGHGGVNVVEA</sequence>
<evidence type="ECO:0000313" key="1">
    <source>
        <dbReference type="EMBL" id="PPR85619.1"/>
    </source>
</evidence>
<accession>A0A2P5W3J3</accession>
<dbReference type="Proteomes" id="UP000239757">
    <property type="component" value="Unassembled WGS sequence"/>
</dbReference>
<name>A0A2P5W3J3_GOSBA</name>
<proteinExistence type="predicted"/>
<organism evidence="1 2">
    <name type="scientific">Gossypium barbadense</name>
    <name type="common">Sea Island cotton</name>
    <name type="synonym">Hibiscus barbadensis</name>
    <dbReference type="NCBI Taxonomy" id="3634"/>
    <lineage>
        <taxon>Eukaryota</taxon>
        <taxon>Viridiplantae</taxon>
        <taxon>Streptophyta</taxon>
        <taxon>Embryophyta</taxon>
        <taxon>Tracheophyta</taxon>
        <taxon>Spermatophyta</taxon>
        <taxon>Magnoliopsida</taxon>
        <taxon>eudicotyledons</taxon>
        <taxon>Gunneridae</taxon>
        <taxon>Pentapetalae</taxon>
        <taxon>rosids</taxon>
        <taxon>malvids</taxon>
        <taxon>Malvales</taxon>
        <taxon>Malvaceae</taxon>
        <taxon>Malvoideae</taxon>
        <taxon>Gossypium</taxon>
    </lineage>
</organism>
<evidence type="ECO:0000313" key="2">
    <source>
        <dbReference type="Proteomes" id="UP000239757"/>
    </source>
</evidence>